<dbReference type="HAMAP" id="MF_01411">
    <property type="entry name" value="LPS_assembly_LptD"/>
    <property type="match status" value="1"/>
</dbReference>
<keyword evidence="1" id="KW-0732">Signal</keyword>
<feature type="domain" description="LptD C-terminal" evidence="3">
    <location>
        <begin position="345"/>
        <end position="706"/>
    </location>
</feature>
<evidence type="ECO:0000313" key="4">
    <source>
        <dbReference type="EMBL" id="TXB69326.1"/>
    </source>
</evidence>
<dbReference type="InterPro" id="IPR020889">
    <property type="entry name" value="LipoPS_assembly_LptD"/>
</dbReference>
<comment type="caution">
    <text evidence="1">Lacks conserved residue(s) required for the propagation of feature annotation.</text>
</comment>
<feature type="chain" id="PRO_5023224542" description="LPS-assembly protein LptD" evidence="1">
    <location>
        <begin position="20"/>
        <end position="783"/>
    </location>
</feature>
<evidence type="ECO:0000313" key="5">
    <source>
        <dbReference type="Proteomes" id="UP000321562"/>
    </source>
</evidence>
<dbReference type="Pfam" id="PF04453">
    <property type="entry name" value="LptD"/>
    <property type="match status" value="1"/>
</dbReference>
<accession>A0A5C6S4B6</accession>
<feature type="region of interest" description="Disordered" evidence="2">
    <location>
        <begin position="29"/>
        <end position="60"/>
    </location>
</feature>
<dbReference type="PANTHER" id="PTHR30189:SF1">
    <property type="entry name" value="LPS-ASSEMBLY PROTEIN LPTD"/>
    <property type="match status" value="1"/>
</dbReference>
<dbReference type="GO" id="GO:0043165">
    <property type="term" value="P:Gram-negative-bacterium-type cell outer membrane assembly"/>
    <property type="evidence" value="ECO:0007669"/>
    <property type="project" value="UniProtKB-UniRule"/>
</dbReference>
<dbReference type="PANTHER" id="PTHR30189">
    <property type="entry name" value="LPS-ASSEMBLY PROTEIN"/>
    <property type="match status" value="1"/>
</dbReference>
<proteinExistence type="inferred from homology"/>
<comment type="subunit">
    <text evidence="1">Component of the lipopolysaccharide transport and assembly complex.</text>
</comment>
<organism evidence="4 5">
    <name type="scientific">Paracoccus aurantiacus</name>
    <dbReference type="NCBI Taxonomy" id="2599412"/>
    <lineage>
        <taxon>Bacteria</taxon>
        <taxon>Pseudomonadati</taxon>
        <taxon>Pseudomonadota</taxon>
        <taxon>Alphaproteobacteria</taxon>
        <taxon>Rhodobacterales</taxon>
        <taxon>Paracoccaceae</taxon>
        <taxon>Paracoccus</taxon>
    </lineage>
</organism>
<feature type="signal peptide" evidence="1">
    <location>
        <begin position="1"/>
        <end position="19"/>
    </location>
</feature>
<comment type="subcellular location">
    <subcellularLocation>
        <location evidence="1">Cell outer membrane</location>
    </subcellularLocation>
</comment>
<reference evidence="4 5" key="1">
    <citation type="submission" date="2019-08" db="EMBL/GenBank/DDBJ databases">
        <authorList>
            <person name="Ye J."/>
        </authorList>
    </citation>
    <scope>NUCLEOTIDE SEQUENCE [LARGE SCALE GENOMIC DNA]</scope>
    <source>
        <strain evidence="4 5">TK008</strain>
    </source>
</reference>
<dbReference type="InterPro" id="IPR050218">
    <property type="entry name" value="LptD"/>
</dbReference>
<dbReference type="InterPro" id="IPR007543">
    <property type="entry name" value="LptD_C"/>
</dbReference>
<dbReference type="GO" id="GO:1990351">
    <property type="term" value="C:transporter complex"/>
    <property type="evidence" value="ECO:0007669"/>
    <property type="project" value="TreeGrafter"/>
</dbReference>
<comment type="function">
    <text evidence="1">Involved in the assembly of lipopolysaccharide (LPS) at the surface of the outer membrane.</text>
</comment>
<sequence length="783" mass="86199" precursor="true">MMSRLIFASICLAAAPAFAQDFATGTNNTPWWEAESASDTADGPALAPTESAAGNNAPLSDGTELSRLTQSVSNRPADVTVSGEGVPDQGGAATLLADYITLEGDRTLTASGGVVVWYQGSRLVANQVRYDGSTGDMTITGPVHLTRPGLSGTRDDAILIADEAQLSQDMREGMLRGARLVLAREMQLAATEVTLTGNGRFTTLNHVVASSCRICAEDPTPLWEIRARQIVHDDEKNQLVFDHPQLRAFGLPVAAWPGRVTAPDPTVTRMSGFLRPRFRTTSSLGFGIMVPYFKTLGPHADVTLTPYISASRTHTLMMRYRQALWNGATEWNGAITRDDIREGDTRGYLFGAAEWDLPRGYTLGLQVQVVSDDGYLLDYDVSDADRLWSGLTLQRVTADKLVWARAGNYHSLRDDEDNSTSPAQVADAMWVRRWRLGGGEAGLEWSAHAHRRPSGEDVIGRDMARASVELDWRRTEIMPVGLVATGAAGLGADFYSIRDDSRYDDTVTRARPWLSTELRFPMTGSDGTASYVLEPVAQLVWSPRRDSDDDAVPNEDSRQIEFDEGNLFSLSRYPGWDGRETGLRANLGVTWTRFDPAGWQVSLAAGRIWRDDDESDDETPDLLRGTRSDWLLAGHYSDISGLSVANRALFNDASDITRDELRIGWARPGLELSLGYLWMKADQFEDRDTDLSELTGEVGWQVAEGWWATAHSRHDLEENRAQRAGLGVTYQNECLAVEFNASRRFTDTDQVNPETDVGLSVRLGGFGQQDQGKGTVARRACMR</sequence>
<dbReference type="AlphaFoldDB" id="A0A5C6S4B6"/>
<protein>
    <recommendedName>
        <fullName evidence="1">LPS-assembly protein LptD</fullName>
    </recommendedName>
</protein>
<evidence type="ECO:0000259" key="3">
    <source>
        <dbReference type="Pfam" id="PF04453"/>
    </source>
</evidence>
<keyword evidence="5" id="KW-1185">Reference proteome</keyword>
<keyword evidence="1" id="KW-0998">Cell outer membrane</keyword>
<dbReference type="Proteomes" id="UP000321562">
    <property type="component" value="Unassembled WGS sequence"/>
</dbReference>
<dbReference type="EMBL" id="VOPL01000003">
    <property type="protein sequence ID" value="TXB69326.1"/>
    <property type="molecule type" value="Genomic_DNA"/>
</dbReference>
<keyword evidence="1" id="KW-0472">Membrane</keyword>
<dbReference type="GO" id="GO:0015920">
    <property type="term" value="P:lipopolysaccharide transport"/>
    <property type="evidence" value="ECO:0007669"/>
    <property type="project" value="InterPro"/>
</dbReference>
<comment type="caution">
    <text evidence="4">The sequence shown here is derived from an EMBL/GenBank/DDBJ whole genome shotgun (WGS) entry which is preliminary data.</text>
</comment>
<comment type="similarity">
    <text evidence="1">Belongs to the LptD family.</text>
</comment>
<dbReference type="GO" id="GO:0009279">
    <property type="term" value="C:cell outer membrane"/>
    <property type="evidence" value="ECO:0007669"/>
    <property type="project" value="UniProtKB-SubCell"/>
</dbReference>
<evidence type="ECO:0000256" key="2">
    <source>
        <dbReference type="SAM" id="MobiDB-lite"/>
    </source>
</evidence>
<evidence type="ECO:0000256" key="1">
    <source>
        <dbReference type="HAMAP-Rule" id="MF_01411"/>
    </source>
</evidence>
<name>A0A5C6S4B6_9RHOB</name>
<gene>
    <name evidence="1" type="primary">lptD</name>
    <name evidence="4" type="ORF">FQV27_10255</name>
</gene>
<dbReference type="OrthoDB" id="9760225at2"/>